<comment type="subcellular location">
    <subcellularLocation>
        <location evidence="1">Nucleus</location>
    </subcellularLocation>
</comment>
<reference evidence="9" key="4">
    <citation type="submission" date="2025-09" db="UniProtKB">
        <authorList>
            <consortium name="Ensembl"/>
        </authorList>
    </citation>
    <scope>IDENTIFICATION</scope>
</reference>
<evidence type="ECO:0000256" key="2">
    <source>
        <dbReference type="ARBA" id="ARBA00006283"/>
    </source>
</evidence>
<dbReference type="GeneTree" id="ENSGT00390000006633"/>
<dbReference type="Proteomes" id="UP000008144">
    <property type="component" value="Chromosome 1"/>
</dbReference>
<name>A0A1W2WJC4_CIOIN</name>
<keyword evidence="6" id="KW-0539">Nucleus</keyword>
<feature type="compositionally biased region" description="Basic and acidic residues" evidence="7">
    <location>
        <begin position="108"/>
        <end position="120"/>
    </location>
</feature>
<proteinExistence type="inferred from homology"/>
<dbReference type="GeneID" id="100177280"/>
<reference evidence="9" key="3">
    <citation type="submission" date="2025-08" db="UniProtKB">
        <authorList>
            <consortium name="Ensembl"/>
        </authorList>
    </citation>
    <scope>IDENTIFICATION</scope>
</reference>
<feature type="region of interest" description="Disordered" evidence="7">
    <location>
        <begin position="91"/>
        <end position="120"/>
    </location>
</feature>
<dbReference type="eggNOG" id="ENOG502QWFH">
    <property type="taxonomic scope" value="Eukaryota"/>
</dbReference>
<organism evidence="9 10">
    <name type="scientific">Ciona intestinalis</name>
    <name type="common">Transparent sea squirt</name>
    <name type="synonym">Ascidia intestinalis</name>
    <dbReference type="NCBI Taxonomy" id="7719"/>
    <lineage>
        <taxon>Eukaryota</taxon>
        <taxon>Metazoa</taxon>
        <taxon>Chordata</taxon>
        <taxon>Tunicata</taxon>
        <taxon>Ascidiacea</taxon>
        <taxon>Phlebobranchia</taxon>
        <taxon>Cionidae</taxon>
        <taxon>Ciona</taxon>
    </lineage>
</organism>
<evidence type="ECO:0000256" key="6">
    <source>
        <dbReference type="ARBA" id="ARBA00023242"/>
    </source>
</evidence>
<evidence type="ECO:0000259" key="8">
    <source>
        <dbReference type="Pfam" id="PF13867"/>
    </source>
</evidence>
<accession>A0A1W2WJC4</accession>
<dbReference type="InterPro" id="IPR024145">
    <property type="entry name" value="His_deAcase_SAP30/SAP30L"/>
</dbReference>
<dbReference type="RefSeq" id="XP_002128654.1">
    <property type="nucleotide sequence ID" value="XM_002128618.4"/>
</dbReference>
<keyword evidence="10" id="KW-1185">Reference proteome</keyword>
<dbReference type="Gene3D" id="6.10.160.20">
    <property type="match status" value="1"/>
</dbReference>
<dbReference type="KEGG" id="cin:100177280"/>
<evidence type="ECO:0000313" key="10">
    <source>
        <dbReference type="Proteomes" id="UP000008144"/>
    </source>
</evidence>
<reference evidence="10" key="1">
    <citation type="journal article" date="2002" name="Science">
        <title>The draft genome of Ciona intestinalis: insights into chordate and vertebrate origins.</title>
        <authorList>
            <person name="Dehal P."/>
            <person name="Satou Y."/>
            <person name="Campbell R.K."/>
            <person name="Chapman J."/>
            <person name="Degnan B."/>
            <person name="De Tomaso A."/>
            <person name="Davidson B."/>
            <person name="Di Gregorio A."/>
            <person name="Gelpke M."/>
            <person name="Goodstein D.M."/>
            <person name="Harafuji N."/>
            <person name="Hastings K.E."/>
            <person name="Ho I."/>
            <person name="Hotta K."/>
            <person name="Huang W."/>
            <person name="Kawashima T."/>
            <person name="Lemaire P."/>
            <person name="Martinez D."/>
            <person name="Meinertzhagen I.A."/>
            <person name="Necula S."/>
            <person name="Nonaka M."/>
            <person name="Putnam N."/>
            <person name="Rash S."/>
            <person name="Saiga H."/>
            <person name="Satake M."/>
            <person name="Terry A."/>
            <person name="Yamada L."/>
            <person name="Wang H.G."/>
            <person name="Awazu S."/>
            <person name="Azumi K."/>
            <person name="Boore J."/>
            <person name="Branno M."/>
            <person name="Chin-Bow S."/>
            <person name="DeSantis R."/>
            <person name="Doyle S."/>
            <person name="Francino P."/>
            <person name="Keys D.N."/>
            <person name="Haga S."/>
            <person name="Hayashi H."/>
            <person name="Hino K."/>
            <person name="Imai K.S."/>
            <person name="Inaba K."/>
            <person name="Kano S."/>
            <person name="Kobayashi K."/>
            <person name="Kobayashi M."/>
            <person name="Lee B.I."/>
            <person name="Makabe K.W."/>
            <person name="Manohar C."/>
            <person name="Matassi G."/>
            <person name="Medina M."/>
            <person name="Mochizuki Y."/>
            <person name="Mount S."/>
            <person name="Morishita T."/>
            <person name="Miura S."/>
            <person name="Nakayama A."/>
            <person name="Nishizaka S."/>
            <person name="Nomoto H."/>
            <person name="Ohta F."/>
            <person name="Oishi K."/>
            <person name="Rigoutsos I."/>
            <person name="Sano M."/>
            <person name="Sasaki A."/>
            <person name="Sasakura Y."/>
            <person name="Shoguchi E."/>
            <person name="Shin-i T."/>
            <person name="Spagnuolo A."/>
            <person name="Stainier D."/>
            <person name="Suzuki M.M."/>
            <person name="Tassy O."/>
            <person name="Takatori N."/>
            <person name="Tokuoka M."/>
            <person name="Yagi K."/>
            <person name="Yoshizaki F."/>
            <person name="Wada S."/>
            <person name="Zhang C."/>
            <person name="Hyatt P.D."/>
            <person name="Larimer F."/>
            <person name="Detter C."/>
            <person name="Doggett N."/>
            <person name="Glavina T."/>
            <person name="Hawkins T."/>
            <person name="Richardson P."/>
            <person name="Lucas S."/>
            <person name="Kohara Y."/>
            <person name="Levine M."/>
            <person name="Satoh N."/>
            <person name="Rokhsar D.S."/>
        </authorList>
    </citation>
    <scope>NUCLEOTIDE SEQUENCE [LARGE SCALE GENOMIC DNA]</scope>
</reference>
<keyword evidence="5" id="KW-0804">Transcription</keyword>
<evidence type="ECO:0000256" key="5">
    <source>
        <dbReference type="ARBA" id="ARBA00023163"/>
    </source>
</evidence>
<dbReference type="EMBL" id="EAAA01000049">
    <property type="status" value="NOT_ANNOTATED_CDS"/>
    <property type="molecule type" value="Genomic_DNA"/>
</dbReference>
<evidence type="ECO:0000256" key="1">
    <source>
        <dbReference type="ARBA" id="ARBA00004123"/>
    </source>
</evidence>
<evidence type="ECO:0000313" key="9">
    <source>
        <dbReference type="Ensembl" id="ENSCINP00000031070.1"/>
    </source>
</evidence>
<dbReference type="Ensembl" id="ENSCINT00000030318.1">
    <property type="protein sequence ID" value="ENSCINP00000031070.1"/>
    <property type="gene ID" value="ENSCING00000018990.1"/>
</dbReference>
<accession>H2XN37</accession>
<comment type="similarity">
    <text evidence="2">Belongs to the SAP30 family.</text>
</comment>
<reference evidence="9" key="2">
    <citation type="journal article" date="2008" name="Genome Biol.">
        <title>Improved genome assembly and evidence-based global gene model set for the chordate Ciona intestinalis: new insight into intron and operon populations.</title>
        <authorList>
            <person name="Satou Y."/>
            <person name="Mineta K."/>
            <person name="Ogasawara M."/>
            <person name="Sasakura Y."/>
            <person name="Shoguchi E."/>
            <person name="Ueno K."/>
            <person name="Yamada L."/>
            <person name="Matsumoto J."/>
            <person name="Wasserscheid J."/>
            <person name="Dewar K."/>
            <person name="Wiley G.B."/>
            <person name="Macmil S.L."/>
            <person name="Roe B.A."/>
            <person name="Zeller R.W."/>
            <person name="Hastings K.E."/>
            <person name="Lemaire P."/>
            <person name="Lindquist E."/>
            <person name="Endo T."/>
            <person name="Hotta K."/>
            <person name="Inaba K."/>
        </authorList>
    </citation>
    <scope>NUCLEOTIDE SEQUENCE [LARGE SCALE GENOMIC DNA]</scope>
    <source>
        <strain evidence="9">wild type</strain>
    </source>
</reference>
<dbReference type="Pfam" id="PF13867">
    <property type="entry name" value="SAP30_Sin3_bdg"/>
    <property type="match status" value="1"/>
</dbReference>
<evidence type="ECO:0000256" key="7">
    <source>
        <dbReference type="SAM" id="MobiDB-lite"/>
    </source>
</evidence>
<sequence length="120" mass="14065">MPVDSSGHGSKKRKRKDSTDRERSHDPLLGLEQLQMNTLRRYKKYYKLQTRQGLSKAQLVETVNKHFISMPVNEKEALTYFIYMVKTNRNRLDNKDAGNVNNNNNSDESSRDSRMKTENK</sequence>
<dbReference type="OMA" id="RERAYDP"/>
<dbReference type="FunCoup" id="A0A1W2WJC4">
    <property type="interactions" value="30"/>
</dbReference>
<dbReference type="AlphaFoldDB" id="A0A1W2WJC4"/>
<dbReference type="PANTHER" id="PTHR13286">
    <property type="entry name" value="SAP30"/>
    <property type="match status" value="1"/>
</dbReference>
<dbReference type="PANTHER" id="PTHR13286:SF6">
    <property type="entry name" value="HISTONE DEACETYLASE COMPLEX SUBUNIT SAP30L-RELATED"/>
    <property type="match status" value="1"/>
</dbReference>
<protein>
    <submittedName>
        <fullName evidence="9">Histone deacetylase complex subunit SAP30L</fullName>
    </submittedName>
</protein>
<evidence type="ECO:0000256" key="3">
    <source>
        <dbReference type="ARBA" id="ARBA00022491"/>
    </source>
</evidence>
<feature type="compositionally biased region" description="Basic and acidic residues" evidence="7">
    <location>
        <begin position="17"/>
        <end position="26"/>
    </location>
</feature>
<keyword evidence="3" id="KW-0678">Repressor</keyword>
<dbReference type="InterPro" id="IPR038291">
    <property type="entry name" value="SAP30_C_sf"/>
</dbReference>
<feature type="region of interest" description="Disordered" evidence="7">
    <location>
        <begin position="1"/>
        <end position="29"/>
    </location>
</feature>
<evidence type="ECO:0000256" key="4">
    <source>
        <dbReference type="ARBA" id="ARBA00023015"/>
    </source>
</evidence>
<feature type="compositionally biased region" description="Low complexity" evidence="7">
    <location>
        <begin position="97"/>
        <end position="107"/>
    </location>
</feature>
<dbReference type="InParanoid" id="A0A1W2WJC4"/>
<dbReference type="OrthoDB" id="510958at2759"/>
<dbReference type="InterPro" id="IPR025718">
    <property type="entry name" value="SAP30_Sin3-bd"/>
</dbReference>
<feature type="domain" description="Histone deacetylase complex subunit SAP30 Sin3 binding" evidence="8">
    <location>
        <begin position="34"/>
        <end position="86"/>
    </location>
</feature>
<keyword evidence="4" id="KW-0805">Transcription regulation</keyword>
<gene>
    <name evidence="9" type="primary">LOC100177280</name>
</gene>
<dbReference type="GO" id="GO:0005634">
    <property type="term" value="C:nucleus"/>
    <property type="evidence" value="ECO:0007669"/>
    <property type="project" value="UniProtKB-SubCell"/>
</dbReference>
<dbReference type="STRING" id="7719.ENSCINP00000031070"/>